<dbReference type="Pfam" id="PF02562">
    <property type="entry name" value="PhoH"/>
    <property type="match status" value="1"/>
</dbReference>
<dbReference type="EMBL" id="MF285618">
    <property type="protein sequence ID" value="ATA65539.1"/>
    <property type="molecule type" value="Genomic_DNA"/>
</dbReference>
<accession>A0A289YZ64</accession>
<reference evidence="6" key="1">
    <citation type="submission" date="2017-06" db="EMBL/GenBank/DDBJ databases">
        <authorList>
            <person name="Zhao X."/>
        </authorList>
    </citation>
    <scope>NUCLEOTIDE SEQUENCE [LARGE SCALE GENOMIC DNA]</scope>
</reference>
<dbReference type="Gene3D" id="3.40.50.300">
    <property type="entry name" value="P-loop containing nucleotide triphosphate hydrolases"/>
    <property type="match status" value="1"/>
</dbReference>
<feature type="region of interest" description="Disordered" evidence="3">
    <location>
        <begin position="1"/>
        <end position="23"/>
    </location>
</feature>
<keyword evidence="1" id="KW-0547">Nucleotide-binding</keyword>
<dbReference type="InterPro" id="IPR003714">
    <property type="entry name" value="PhoH"/>
</dbReference>
<sequence>MGRQKAATVKRRDVRKAKRQNNRGIDNLVEFPTAGGHDVIGMAKEKRDTSPLEPRNDNQAQYLNALELSNIVVSTGSAGAGKTYICAAWAADRLLAKETDRIIVTRPVLTAEEDLGFLPGDISEKFRPFFRPVYDVLRKRLGNSFLEYCLKPMIEKVEIAPFAYMRGRTFDDAVVILDEAQNVTVNQMRLFITRIGMNSTVIINGDIEQCDLPNKNDSGLLDLIRRIEERDIDIPVIKFVKDDCVRSPICQLGLEIYS</sequence>
<dbReference type="InterPro" id="IPR051451">
    <property type="entry name" value="PhoH2-like"/>
</dbReference>
<dbReference type="PANTHER" id="PTHR30473">
    <property type="entry name" value="PROTEIN PHOH"/>
    <property type="match status" value="1"/>
</dbReference>
<dbReference type="PANTHER" id="PTHR30473:SF3">
    <property type="entry name" value="PROTEIN PHOH"/>
    <property type="match status" value="1"/>
</dbReference>
<evidence type="ECO:0000256" key="1">
    <source>
        <dbReference type="ARBA" id="ARBA00022741"/>
    </source>
</evidence>
<evidence type="ECO:0000259" key="4">
    <source>
        <dbReference type="Pfam" id="PF02562"/>
    </source>
</evidence>
<dbReference type="SUPFAM" id="SSF52540">
    <property type="entry name" value="P-loop containing nucleoside triphosphate hydrolases"/>
    <property type="match status" value="1"/>
</dbReference>
<name>A0A289YZ64_9CAUD</name>
<evidence type="ECO:0000256" key="2">
    <source>
        <dbReference type="ARBA" id="ARBA00022840"/>
    </source>
</evidence>
<dbReference type="InterPro" id="IPR027417">
    <property type="entry name" value="P-loop_NTPase"/>
</dbReference>
<dbReference type="GO" id="GO:0005524">
    <property type="term" value="F:ATP binding"/>
    <property type="evidence" value="ECO:0007669"/>
    <property type="project" value="UniProtKB-KW"/>
</dbReference>
<feature type="compositionally biased region" description="Basic residues" evidence="3">
    <location>
        <begin position="8"/>
        <end position="21"/>
    </location>
</feature>
<feature type="domain" description="PhoH-like protein" evidence="4">
    <location>
        <begin position="52"/>
        <end position="257"/>
    </location>
</feature>
<dbReference type="Proteomes" id="UP000223363">
    <property type="component" value="Segment"/>
</dbReference>
<keyword evidence="2" id="KW-0067">ATP-binding</keyword>
<gene>
    <name evidence="5" type="ORF">2050HW_00204</name>
</gene>
<protein>
    <recommendedName>
        <fullName evidence="4">PhoH-like protein domain-containing protein</fullName>
    </recommendedName>
</protein>
<evidence type="ECO:0000313" key="6">
    <source>
        <dbReference type="Proteomes" id="UP000223363"/>
    </source>
</evidence>
<evidence type="ECO:0000313" key="5">
    <source>
        <dbReference type="EMBL" id="ATA65539.1"/>
    </source>
</evidence>
<organism evidence="5 6">
    <name type="scientific">Serratia phage vB_SmaM_ 2050HW</name>
    <dbReference type="NCBI Taxonomy" id="2024252"/>
    <lineage>
        <taxon>Viruses</taxon>
        <taxon>Duplodnaviria</taxon>
        <taxon>Heunggongvirae</taxon>
        <taxon>Uroviricota</taxon>
        <taxon>Caudoviricetes</taxon>
        <taxon>Chimalliviridae</taxon>
        <taxon>Moabitevirus</taxon>
        <taxon>Moabitevirus mv2050HW</taxon>
    </lineage>
</organism>
<evidence type="ECO:0000256" key="3">
    <source>
        <dbReference type="SAM" id="MobiDB-lite"/>
    </source>
</evidence>
<keyword evidence="6" id="KW-1185">Reference proteome</keyword>
<proteinExistence type="predicted"/>